<keyword evidence="1" id="KW-0812">Transmembrane</keyword>
<feature type="transmembrane region" description="Helical" evidence="1">
    <location>
        <begin position="92"/>
        <end position="111"/>
    </location>
</feature>
<proteinExistence type="predicted"/>
<name>A0AAW0B6F6_9AGAR</name>
<keyword evidence="3" id="KW-1185">Reference proteome</keyword>
<keyword evidence="1" id="KW-0472">Membrane</keyword>
<feature type="transmembrane region" description="Helical" evidence="1">
    <location>
        <begin position="35"/>
        <end position="57"/>
    </location>
</feature>
<reference evidence="2 3" key="1">
    <citation type="journal article" date="2024" name="J Genomics">
        <title>Draft genome sequencing and assembly of Favolaschia claudopus CIRM-BRFM 2984 isolated from oak limbs.</title>
        <authorList>
            <person name="Navarro D."/>
            <person name="Drula E."/>
            <person name="Chaduli D."/>
            <person name="Cazenave R."/>
            <person name="Ahrendt S."/>
            <person name="Wang J."/>
            <person name="Lipzen A."/>
            <person name="Daum C."/>
            <person name="Barry K."/>
            <person name="Grigoriev I.V."/>
            <person name="Favel A."/>
            <person name="Rosso M.N."/>
            <person name="Martin F."/>
        </authorList>
    </citation>
    <scope>NUCLEOTIDE SEQUENCE [LARGE SCALE GENOMIC DNA]</scope>
    <source>
        <strain evidence="2 3">CIRM-BRFM 2984</strain>
    </source>
</reference>
<evidence type="ECO:0000313" key="2">
    <source>
        <dbReference type="EMBL" id="KAK7021248.1"/>
    </source>
</evidence>
<dbReference type="EMBL" id="JAWWNJ010000039">
    <property type="protein sequence ID" value="KAK7021248.1"/>
    <property type="molecule type" value="Genomic_DNA"/>
</dbReference>
<keyword evidence="1" id="KW-1133">Transmembrane helix</keyword>
<evidence type="ECO:0000256" key="1">
    <source>
        <dbReference type="SAM" id="Phobius"/>
    </source>
</evidence>
<protein>
    <submittedName>
        <fullName evidence="2">Uncharacterized protein</fullName>
    </submittedName>
</protein>
<accession>A0AAW0B6F6</accession>
<organism evidence="2 3">
    <name type="scientific">Favolaschia claudopus</name>
    <dbReference type="NCBI Taxonomy" id="2862362"/>
    <lineage>
        <taxon>Eukaryota</taxon>
        <taxon>Fungi</taxon>
        <taxon>Dikarya</taxon>
        <taxon>Basidiomycota</taxon>
        <taxon>Agaricomycotina</taxon>
        <taxon>Agaricomycetes</taxon>
        <taxon>Agaricomycetidae</taxon>
        <taxon>Agaricales</taxon>
        <taxon>Marasmiineae</taxon>
        <taxon>Mycenaceae</taxon>
        <taxon>Favolaschia</taxon>
    </lineage>
</organism>
<gene>
    <name evidence="2" type="ORF">R3P38DRAFT_3197128</name>
</gene>
<dbReference type="Proteomes" id="UP001362999">
    <property type="component" value="Unassembled WGS sequence"/>
</dbReference>
<evidence type="ECO:0000313" key="3">
    <source>
        <dbReference type="Proteomes" id="UP001362999"/>
    </source>
</evidence>
<sequence length="161" mass="18025">MSMTMNSSFSISATPIQTTRRTERRLGALTILRDLLTTVALCYLITLALLRLIALYLDFFLLALPSSCDGTRSYRTYQHAVQNIPQFDIMKITTIASVVAFAALELCVLLARRAGCESARDVEYAYGNADLEFEAESEKAKAVSVYEYIVPTEKQYFEIAP</sequence>
<comment type="caution">
    <text evidence="2">The sequence shown here is derived from an EMBL/GenBank/DDBJ whole genome shotgun (WGS) entry which is preliminary data.</text>
</comment>
<dbReference type="AlphaFoldDB" id="A0AAW0B6F6"/>